<dbReference type="PROSITE" id="PS50405">
    <property type="entry name" value="GST_CTER"/>
    <property type="match status" value="1"/>
</dbReference>
<accession>A0A812VNG7</accession>
<dbReference type="PANTHER" id="PTHR18934:SF237">
    <property type="entry name" value="ATP-DEPENDENT DNA_RNA HELICASE DHX36"/>
    <property type="match status" value="1"/>
</dbReference>
<dbReference type="GO" id="GO:0005524">
    <property type="term" value="F:ATP binding"/>
    <property type="evidence" value="ECO:0007669"/>
    <property type="project" value="UniProtKB-KW"/>
</dbReference>
<dbReference type="Proteomes" id="UP000601435">
    <property type="component" value="Unassembled WGS sequence"/>
</dbReference>
<gene>
    <name evidence="7" type="primary">Dhx57</name>
    <name evidence="7" type="ORF">SNEC2469_LOCUS18350</name>
</gene>
<keyword evidence="4" id="KW-0067">ATP-binding</keyword>
<dbReference type="InterPro" id="IPR004046">
    <property type="entry name" value="GST_C"/>
</dbReference>
<dbReference type="GO" id="GO:0016787">
    <property type="term" value="F:hydrolase activity"/>
    <property type="evidence" value="ECO:0007669"/>
    <property type="project" value="UniProtKB-KW"/>
</dbReference>
<dbReference type="InterPro" id="IPR004045">
    <property type="entry name" value="Glutathione_S-Trfase_N"/>
</dbReference>
<dbReference type="Pfam" id="PF21010">
    <property type="entry name" value="HA2_C"/>
    <property type="match status" value="1"/>
</dbReference>
<dbReference type="InterPro" id="IPR007502">
    <property type="entry name" value="Helicase-assoc_dom"/>
</dbReference>
<keyword evidence="1" id="KW-0547">Nucleotide-binding</keyword>
<reference evidence="7" key="1">
    <citation type="submission" date="2021-02" db="EMBL/GenBank/DDBJ databases">
        <authorList>
            <person name="Dougan E. K."/>
            <person name="Rhodes N."/>
            <person name="Thang M."/>
            <person name="Chan C."/>
        </authorList>
    </citation>
    <scope>NUCLEOTIDE SEQUENCE</scope>
</reference>
<evidence type="ECO:0000256" key="4">
    <source>
        <dbReference type="ARBA" id="ARBA00022840"/>
    </source>
</evidence>
<dbReference type="Pfam" id="PF14497">
    <property type="entry name" value="GST_C_3"/>
    <property type="match status" value="1"/>
</dbReference>
<evidence type="ECO:0000259" key="6">
    <source>
        <dbReference type="PROSITE" id="PS50405"/>
    </source>
</evidence>
<feature type="domain" description="GST N-terminal" evidence="5">
    <location>
        <begin position="1"/>
        <end position="40"/>
    </location>
</feature>
<dbReference type="Gene3D" id="1.20.120.1080">
    <property type="match status" value="1"/>
</dbReference>
<dbReference type="AlphaFoldDB" id="A0A812VNG7"/>
<protein>
    <submittedName>
        <fullName evidence="7">Dhx57 protein</fullName>
    </submittedName>
</protein>
<evidence type="ECO:0000313" key="7">
    <source>
        <dbReference type="EMBL" id="CAE7649168.1"/>
    </source>
</evidence>
<dbReference type="GO" id="GO:0003723">
    <property type="term" value="F:RNA binding"/>
    <property type="evidence" value="ECO:0007669"/>
    <property type="project" value="TreeGrafter"/>
</dbReference>
<dbReference type="InterPro" id="IPR048333">
    <property type="entry name" value="HA2_WH"/>
</dbReference>
<proteinExistence type="predicted"/>
<dbReference type="GO" id="GO:0004386">
    <property type="term" value="F:helicase activity"/>
    <property type="evidence" value="ECO:0007669"/>
    <property type="project" value="UniProtKB-KW"/>
</dbReference>
<dbReference type="Pfam" id="PF04408">
    <property type="entry name" value="WHD_HA2"/>
    <property type="match status" value="1"/>
</dbReference>
<feature type="domain" description="GST C-terminal" evidence="6">
    <location>
        <begin position="50"/>
        <end position="192"/>
    </location>
</feature>
<organism evidence="7 8">
    <name type="scientific">Symbiodinium necroappetens</name>
    <dbReference type="NCBI Taxonomy" id="1628268"/>
    <lineage>
        <taxon>Eukaryota</taxon>
        <taxon>Sar</taxon>
        <taxon>Alveolata</taxon>
        <taxon>Dinophyceae</taxon>
        <taxon>Suessiales</taxon>
        <taxon>Symbiodiniaceae</taxon>
        <taxon>Symbiodinium</taxon>
    </lineage>
</organism>
<dbReference type="InterPro" id="IPR036282">
    <property type="entry name" value="Glutathione-S-Trfase_C_sf"/>
</dbReference>
<dbReference type="PANTHER" id="PTHR18934">
    <property type="entry name" value="ATP-DEPENDENT RNA HELICASE"/>
    <property type="match status" value="1"/>
</dbReference>
<dbReference type="InterPro" id="IPR011709">
    <property type="entry name" value="DEAD-box_helicase_OB_fold"/>
</dbReference>
<keyword evidence="8" id="KW-1185">Reference proteome</keyword>
<dbReference type="OrthoDB" id="427189at2759"/>
<dbReference type="PROSITE" id="PS50404">
    <property type="entry name" value="GST_NTER"/>
    <property type="match status" value="1"/>
</dbReference>
<evidence type="ECO:0000313" key="8">
    <source>
        <dbReference type="Proteomes" id="UP000601435"/>
    </source>
</evidence>
<dbReference type="Gene3D" id="3.40.30.10">
    <property type="entry name" value="Glutaredoxin"/>
    <property type="match status" value="1"/>
</dbReference>
<dbReference type="FunFam" id="1.20.120.1080:FF:000002">
    <property type="entry name" value="Putative ATP-dependent RNA helicase DHX36"/>
    <property type="match status" value="1"/>
</dbReference>
<dbReference type="CDD" id="cd03192">
    <property type="entry name" value="GST_C_Sigma_like"/>
    <property type="match status" value="1"/>
</dbReference>
<dbReference type="Pfam" id="PF07717">
    <property type="entry name" value="OB_NTP_bind"/>
    <property type="match status" value="1"/>
</dbReference>
<dbReference type="SUPFAM" id="SSF47616">
    <property type="entry name" value="GST C-terminal domain-like"/>
    <property type="match status" value="1"/>
</dbReference>
<dbReference type="InterPro" id="IPR027417">
    <property type="entry name" value="P-loop_NTPase"/>
</dbReference>
<dbReference type="EMBL" id="CAJNJA010030820">
    <property type="protein sequence ID" value="CAE7649168.1"/>
    <property type="molecule type" value="Genomic_DNA"/>
</dbReference>
<sequence>MGSQGKLPFGQVPVLQLDGETFAQTQALLRWAGREANLYPENPRLQLRCDAVEDALVDMKKVLGPCWYNSVLGRDPVTKQPLVQLPDSMREEVLQSLNNIVLPARFQQLEKFLAASGGPYFCGDEMTICDLSMYVFAAGILDGTFVPGIEPRVLDACPGLKALVERVASHPRVKELVLQLRLLDLGDHPGDFLRLAPEPPALEAVERAIRSLVAIGALESSSKLGLTPLGFHLAHMPVDARIGKMLVYGSLCQCLAPILTIAACLSQKSPFVRSFNRNKEELQVTERQGAWGYLSSDQLAIVKAFDKYQEQKLVSRDAAWEVCDRFGLSASTLDDMAQLRRQFLRHLTETGFALEETEDGGEQVNIHKKNMSLVRCVLCAGLFPSVAQVQKQSNSRGISYQIFVSRQNERCTPHPSSLNFKAQDFAANHGWLLFHDKVKTTQIYLHDTTLVGAIPLLLFGGELKISPKERKCVTVDGMTFEAKVPAQGHGLFISKL</sequence>
<dbReference type="GO" id="GO:0005634">
    <property type="term" value="C:nucleus"/>
    <property type="evidence" value="ECO:0007669"/>
    <property type="project" value="TreeGrafter"/>
</dbReference>
<name>A0A812VNG7_9DINO</name>
<evidence type="ECO:0000256" key="2">
    <source>
        <dbReference type="ARBA" id="ARBA00022801"/>
    </source>
</evidence>
<evidence type="ECO:0000259" key="5">
    <source>
        <dbReference type="PROSITE" id="PS50404"/>
    </source>
</evidence>
<comment type="caution">
    <text evidence="7">The sequence shown here is derived from an EMBL/GenBank/DDBJ whole genome shotgun (WGS) entry which is preliminary data.</text>
</comment>
<keyword evidence="3" id="KW-0347">Helicase</keyword>
<dbReference type="InterPro" id="IPR010987">
    <property type="entry name" value="Glutathione-S-Trfase_C-like"/>
</dbReference>
<keyword evidence="2" id="KW-0378">Hydrolase</keyword>
<dbReference type="SMART" id="SM00847">
    <property type="entry name" value="HA2"/>
    <property type="match status" value="1"/>
</dbReference>
<dbReference type="Gene3D" id="1.20.1050.10">
    <property type="match status" value="1"/>
</dbReference>
<evidence type="ECO:0000256" key="1">
    <source>
        <dbReference type="ARBA" id="ARBA00022741"/>
    </source>
</evidence>
<dbReference type="SUPFAM" id="SSF52540">
    <property type="entry name" value="P-loop containing nucleoside triphosphate hydrolases"/>
    <property type="match status" value="1"/>
</dbReference>
<evidence type="ECO:0000256" key="3">
    <source>
        <dbReference type="ARBA" id="ARBA00022806"/>
    </source>
</evidence>